<organism evidence="4 5">
    <name type="scientific">Teladorsagia circumcincta</name>
    <name type="common">Brown stomach worm</name>
    <name type="synonym">Ostertagia circumcincta</name>
    <dbReference type="NCBI Taxonomy" id="45464"/>
    <lineage>
        <taxon>Eukaryota</taxon>
        <taxon>Metazoa</taxon>
        <taxon>Ecdysozoa</taxon>
        <taxon>Nematoda</taxon>
        <taxon>Chromadorea</taxon>
        <taxon>Rhabditida</taxon>
        <taxon>Rhabditina</taxon>
        <taxon>Rhabditomorpha</taxon>
        <taxon>Strongyloidea</taxon>
        <taxon>Trichostrongylidae</taxon>
        <taxon>Teladorsagia</taxon>
    </lineage>
</organism>
<evidence type="ECO:0000313" key="4">
    <source>
        <dbReference type="EMBL" id="PIO74746.1"/>
    </source>
</evidence>
<dbReference type="AlphaFoldDB" id="A0A2G9UX76"/>
<dbReference type="Pfam" id="PF01591">
    <property type="entry name" value="6PF2K"/>
    <property type="match status" value="1"/>
</dbReference>
<keyword evidence="2" id="KW-0067">ATP-binding</keyword>
<feature type="domain" description="6-phosphofructo-2-kinase" evidence="3">
    <location>
        <begin position="69"/>
        <end position="136"/>
    </location>
</feature>
<name>A0A2G9UX76_TELCI</name>
<dbReference type="PANTHER" id="PTHR10606">
    <property type="entry name" value="6-PHOSPHOFRUCTO-2-KINASE/FRUCTOSE-2,6-BISPHOSPHATASE"/>
    <property type="match status" value="1"/>
</dbReference>
<dbReference type="GO" id="GO:0005524">
    <property type="term" value="F:ATP binding"/>
    <property type="evidence" value="ECO:0007669"/>
    <property type="project" value="UniProtKB-KW"/>
</dbReference>
<dbReference type="EMBL" id="KZ345228">
    <property type="protein sequence ID" value="PIO74746.1"/>
    <property type="molecule type" value="Genomic_DNA"/>
</dbReference>
<protein>
    <recommendedName>
        <fullName evidence="3">6-phosphofructo-2-kinase domain-containing protein</fullName>
    </recommendedName>
</protein>
<evidence type="ECO:0000259" key="3">
    <source>
        <dbReference type="Pfam" id="PF01591"/>
    </source>
</evidence>
<dbReference type="OrthoDB" id="267323at2759"/>
<dbReference type="SUPFAM" id="SSF52540">
    <property type="entry name" value="P-loop containing nucleoside triphosphate hydrolases"/>
    <property type="match status" value="1"/>
</dbReference>
<keyword evidence="5" id="KW-1185">Reference proteome</keyword>
<dbReference type="InterPro" id="IPR003094">
    <property type="entry name" value="6Pfruct_kin"/>
</dbReference>
<dbReference type="GO" id="GO:0004331">
    <property type="term" value="F:fructose-2,6-bisphosphate 2-phosphatase activity"/>
    <property type="evidence" value="ECO:0007669"/>
    <property type="project" value="TreeGrafter"/>
</dbReference>
<keyword evidence="1" id="KW-0547">Nucleotide-binding</keyword>
<reference evidence="4 5" key="1">
    <citation type="submission" date="2015-09" db="EMBL/GenBank/DDBJ databases">
        <title>Draft genome of the parasitic nematode Teladorsagia circumcincta isolate WARC Sus (inbred).</title>
        <authorList>
            <person name="Mitreva M."/>
        </authorList>
    </citation>
    <scope>NUCLEOTIDE SEQUENCE [LARGE SCALE GENOMIC DNA]</scope>
    <source>
        <strain evidence="4 5">S</strain>
    </source>
</reference>
<gene>
    <name evidence="4" type="ORF">TELCIR_03235</name>
</gene>
<evidence type="ECO:0000256" key="2">
    <source>
        <dbReference type="ARBA" id="ARBA00022840"/>
    </source>
</evidence>
<dbReference type="GO" id="GO:0006003">
    <property type="term" value="P:fructose 2,6-bisphosphate metabolic process"/>
    <property type="evidence" value="ECO:0007669"/>
    <property type="project" value="InterPro"/>
</dbReference>
<evidence type="ECO:0000256" key="1">
    <source>
        <dbReference type="ARBA" id="ARBA00022741"/>
    </source>
</evidence>
<dbReference type="GO" id="GO:0006000">
    <property type="term" value="P:fructose metabolic process"/>
    <property type="evidence" value="ECO:0007669"/>
    <property type="project" value="InterPro"/>
</dbReference>
<proteinExistence type="predicted"/>
<evidence type="ECO:0000313" key="5">
    <source>
        <dbReference type="Proteomes" id="UP000230423"/>
    </source>
</evidence>
<dbReference type="InterPro" id="IPR013079">
    <property type="entry name" value="6Phosfructo_kin"/>
</dbReference>
<dbReference type="GO" id="GO:0003873">
    <property type="term" value="F:6-phosphofructo-2-kinase activity"/>
    <property type="evidence" value="ECO:0007669"/>
    <property type="project" value="InterPro"/>
</dbReference>
<dbReference type="Proteomes" id="UP000230423">
    <property type="component" value="Unassembled WGS sequence"/>
</dbReference>
<dbReference type="Gene3D" id="3.40.50.300">
    <property type="entry name" value="P-loop containing nucleotide triphosphate hydrolases"/>
    <property type="match status" value="1"/>
</dbReference>
<dbReference type="PANTHER" id="PTHR10606:SF70">
    <property type="entry name" value="6-PHOSPHOFRUCTO-2-KINASE DOMAIN-CONTAINING PROTEIN"/>
    <property type="match status" value="1"/>
</dbReference>
<dbReference type="GO" id="GO:0005829">
    <property type="term" value="C:cytosol"/>
    <property type="evidence" value="ECO:0007669"/>
    <property type="project" value="TreeGrafter"/>
</dbReference>
<accession>A0A2G9UX76</accession>
<dbReference type="InterPro" id="IPR027417">
    <property type="entry name" value="P-loop_NTPase"/>
</dbReference>
<sequence>MTPKKLADGIPYGIIVEHLSKGSNNATLYFGYLSFFGGLTFGLTLAHEIHLNEPTRGHDDGPSVQVRVPNVIALVGLPARGKTYISHKLCRYLNWIGIKTKAFNVGEYRRKACDLMKEGDFEFFSPYNQKGTQIRE</sequence>